<proteinExistence type="predicted"/>
<gene>
    <name evidence="1" type="ORF">BpHYR1_018932</name>
</gene>
<dbReference type="GO" id="GO:0004386">
    <property type="term" value="F:helicase activity"/>
    <property type="evidence" value="ECO:0007669"/>
    <property type="project" value="UniProtKB-KW"/>
</dbReference>
<dbReference type="EMBL" id="REGN01001929">
    <property type="protein sequence ID" value="RNA31561.1"/>
    <property type="molecule type" value="Genomic_DNA"/>
</dbReference>
<sequence>MVQLIFDKTNTNLPTALLVEFDNYNGTQDDLRYNSIPINPFNAFFHNANSYRTQHPIRLAYTLTILKSQGQTIDKAVIDSGKKVQSLGLTFATLTRLKHFKDFLIMPSLERLEKLSRSKSKLRLEE</sequence>
<accession>A0A3M7S705</accession>
<keyword evidence="1" id="KW-0378">Hydrolase</keyword>
<protein>
    <submittedName>
        <fullName evidence="1">Atp-dependent dna helicase pif1</fullName>
    </submittedName>
</protein>
<keyword evidence="2" id="KW-1185">Reference proteome</keyword>
<evidence type="ECO:0000313" key="1">
    <source>
        <dbReference type="EMBL" id="RNA31561.1"/>
    </source>
</evidence>
<evidence type="ECO:0000313" key="2">
    <source>
        <dbReference type="Proteomes" id="UP000276133"/>
    </source>
</evidence>
<keyword evidence="1" id="KW-0347">Helicase</keyword>
<dbReference type="STRING" id="10195.A0A3M7S705"/>
<keyword evidence="1" id="KW-0067">ATP-binding</keyword>
<name>A0A3M7S705_BRAPC</name>
<dbReference type="AlphaFoldDB" id="A0A3M7S705"/>
<organism evidence="1 2">
    <name type="scientific">Brachionus plicatilis</name>
    <name type="common">Marine rotifer</name>
    <name type="synonym">Brachionus muelleri</name>
    <dbReference type="NCBI Taxonomy" id="10195"/>
    <lineage>
        <taxon>Eukaryota</taxon>
        <taxon>Metazoa</taxon>
        <taxon>Spiralia</taxon>
        <taxon>Gnathifera</taxon>
        <taxon>Rotifera</taxon>
        <taxon>Eurotatoria</taxon>
        <taxon>Monogononta</taxon>
        <taxon>Pseudotrocha</taxon>
        <taxon>Ploima</taxon>
        <taxon>Brachionidae</taxon>
        <taxon>Brachionus</taxon>
    </lineage>
</organism>
<dbReference type="OrthoDB" id="10029506at2759"/>
<dbReference type="Proteomes" id="UP000276133">
    <property type="component" value="Unassembled WGS sequence"/>
</dbReference>
<keyword evidence="1" id="KW-0547">Nucleotide-binding</keyword>
<dbReference type="SUPFAM" id="SSF52540">
    <property type="entry name" value="P-loop containing nucleoside triphosphate hydrolases"/>
    <property type="match status" value="1"/>
</dbReference>
<reference evidence="1 2" key="1">
    <citation type="journal article" date="2018" name="Sci. Rep.">
        <title>Genomic signatures of local adaptation to the degree of environmental predictability in rotifers.</title>
        <authorList>
            <person name="Franch-Gras L."/>
            <person name="Hahn C."/>
            <person name="Garcia-Roger E.M."/>
            <person name="Carmona M.J."/>
            <person name="Serra M."/>
            <person name="Gomez A."/>
        </authorList>
    </citation>
    <scope>NUCLEOTIDE SEQUENCE [LARGE SCALE GENOMIC DNA]</scope>
    <source>
        <strain evidence="1">HYR1</strain>
    </source>
</reference>
<comment type="caution">
    <text evidence="1">The sequence shown here is derived from an EMBL/GenBank/DDBJ whole genome shotgun (WGS) entry which is preliminary data.</text>
</comment>
<dbReference type="InterPro" id="IPR027417">
    <property type="entry name" value="P-loop_NTPase"/>
</dbReference>